<gene>
    <name evidence="1" type="ORF">KQI42_09845</name>
</gene>
<sequence>MGYVPKIIKCRLKTGGKTIEEIREKNKGQGLAYRDFKNIQRAYEQFDDVILYLSLWDYDNYESYHICGWDDEFDEKMMMGVYYAEQIHPFPQYKGKLQTFIADWKAKRYDPGCAICFNREDVEELEVISEEVKEGAKSHE</sequence>
<keyword evidence="2" id="KW-1185">Reference proteome</keyword>
<reference evidence="1 2" key="1">
    <citation type="submission" date="2021-06" db="EMBL/GenBank/DDBJ databases">
        <authorList>
            <person name="Sun Q."/>
            <person name="Li D."/>
        </authorList>
    </citation>
    <scope>NUCLEOTIDE SEQUENCE [LARGE SCALE GENOMIC DNA]</scope>
    <source>
        <strain evidence="1 2">MSJ-40</strain>
    </source>
</reference>
<dbReference type="RefSeq" id="WP_216519320.1">
    <property type="nucleotide sequence ID" value="NZ_JAHLPM010000007.1"/>
</dbReference>
<organism evidence="1 2">
    <name type="scientific">Tissierella simiarum</name>
    <dbReference type="NCBI Taxonomy" id="2841534"/>
    <lineage>
        <taxon>Bacteria</taxon>
        <taxon>Bacillati</taxon>
        <taxon>Bacillota</taxon>
        <taxon>Tissierellia</taxon>
        <taxon>Tissierellales</taxon>
        <taxon>Tissierellaceae</taxon>
        <taxon>Tissierella</taxon>
    </lineage>
</organism>
<proteinExistence type="predicted"/>
<name>A0ABS6E6A4_9FIRM</name>
<dbReference type="EMBL" id="JAHLPM010000007">
    <property type="protein sequence ID" value="MBU5438312.1"/>
    <property type="molecule type" value="Genomic_DNA"/>
</dbReference>
<accession>A0ABS6E6A4</accession>
<dbReference type="Proteomes" id="UP000749471">
    <property type="component" value="Unassembled WGS sequence"/>
</dbReference>
<comment type="caution">
    <text evidence="1">The sequence shown here is derived from an EMBL/GenBank/DDBJ whole genome shotgun (WGS) entry which is preliminary data.</text>
</comment>
<evidence type="ECO:0000313" key="2">
    <source>
        <dbReference type="Proteomes" id="UP000749471"/>
    </source>
</evidence>
<evidence type="ECO:0000313" key="1">
    <source>
        <dbReference type="EMBL" id="MBU5438312.1"/>
    </source>
</evidence>
<protein>
    <submittedName>
        <fullName evidence="1">Uncharacterized protein</fullName>
    </submittedName>
</protein>